<accession>A0A8J8NEW3</accession>
<sequence>MAEENPNDPTKKQKPLTYAALTSLALQLDSKQAKTSFGKLPLSDEKSNPVFAFPQARRDEAEKLFLGDVTKNNNIAKQSPGPVYIYEDQIKYQKLPLWGFGTSERMGADKPKYDFYENAMFLDDPLQADITRKPRCTAPKIGTEPRMQLNTVEGTPGPQYLPGERLEVEKPPKYTFGFRRGGGLKNQTSTPASVGPGRYVPEASSNPSTKTDFPRWTLPKAGRPSQATRAVDKNQTYDMTSSIGKQMNSSKRTGQSCHFGSSGRANMEKVGTFKDMMQCGTSVKLYHPKF</sequence>
<dbReference type="Proteomes" id="UP000785679">
    <property type="component" value="Unassembled WGS sequence"/>
</dbReference>
<name>A0A8J8NEW3_HALGN</name>
<dbReference type="OrthoDB" id="406368at2759"/>
<keyword evidence="3" id="KW-1185">Reference proteome</keyword>
<evidence type="ECO:0000313" key="2">
    <source>
        <dbReference type="EMBL" id="TNV73260.1"/>
    </source>
</evidence>
<dbReference type="PANTHER" id="PTHR40429:SF1">
    <property type="entry name" value="FLAGELLAR ASSOCIATED PROTEIN"/>
    <property type="match status" value="1"/>
</dbReference>
<proteinExistence type="predicted"/>
<feature type="region of interest" description="Disordered" evidence="1">
    <location>
        <begin position="176"/>
        <end position="213"/>
    </location>
</feature>
<dbReference type="AlphaFoldDB" id="A0A8J8NEW3"/>
<reference evidence="2" key="1">
    <citation type="submission" date="2019-06" db="EMBL/GenBank/DDBJ databases">
        <authorList>
            <person name="Zheng W."/>
        </authorList>
    </citation>
    <scope>NUCLEOTIDE SEQUENCE</scope>
    <source>
        <strain evidence="2">QDHG01</strain>
    </source>
</reference>
<dbReference type="EMBL" id="RRYP01019405">
    <property type="protein sequence ID" value="TNV73260.1"/>
    <property type="molecule type" value="Genomic_DNA"/>
</dbReference>
<protein>
    <submittedName>
        <fullName evidence="2">Uncharacterized protein</fullName>
    </submittedName>
</protein>
<evidence type="ECO:0000313" key="3">
    <source>
        <dbReference type="Proteomes" id="UP000785679"/>
    </source>
</evidence>
<organism evidence="2 3">
    <name type="scientific">Halteria grandinella</name>
    <dbReference type="NCBI Taxonomy" id="5974"/>
    <lineage>
        <taxon>Eukaryota</taxon>
        <taxon>Sar</taxon>
        <taxon>Alveolata</taxon>
        <taxon>Ciliophora</taxon>
        <taxon>Intramacronucleata</taxon>
        <taxon>Spirotrichea</taxon>
        <taxon>Stichotrichia</taxon>
        <taxon>Sporadotrichida</taxon>
        <taxon>Halteriidae</taxon>
        <taxon>Halteria</taxon>
    </lineage>
</organism>
<evidence type="ECO:0000256" key="1">
    <source>
        <dbReference type="SAM" id="MobiDB-lite"/>
    </source>
</evidence>
<comment type="caution">
    <text evidence="2">The sequence shown here is derived from an EMBL/GenBank/DDBJ whole genome shotgun (WGS) entry which is preliminary data.</text>
</comment>
<gene>
    <name evidence="2" type="ORF">FGO68_gene1001</name>
</gene>
<dbReference type="PANTHER" id="PTHR40429">
    <property type="entry name" value="FLAGELLAR ASSOCIATED PROTEIN"/>
    <property type="match status" value="1"/>
</dbReference>